<dbReference type="RefSeq" id="WP_243244119.1">
    <property type="nucleotide sequence ID" value="NZ_LOHG01000001.1"/>
</dbReference>
<evidence type="ECO:0000313" key="2">
    <source>
        <dbReference type="EMBL" id="MCI8208153.1"/>
    </source>
</evidence>
<gene>
    <name evidence="2" type="ORF">AUC61_01275</name>
</gene>
<comment type="caution">
    <text evidence="2">The sequence shown here is derived from an EMBL/GenBank/DDBJ whole genome shotgun (WGS) entry which is preliminary data.</text>
</comment>
<name>A0ABS9ZCK8_9PSED</name>
<dbReference type="Proteomes" id="UP001320513">
    <property type="component" value="Unassembled WGS sequence"/>
</dbReference>
<keyword evidence="1" id="KW-0812">Transmembrane</keyword>
<feature type="transmembrane region" description="Helical" evidence="1">
    <location>
        <begin position="20"/>
        <end position="40"/>
    </location>
</feature>
<accession>A0ABS9ZCK8</accession>
<sequence>MISKAGLKSRARQRGMATTLVMLLTGMAMTVTAMGMVYGIRSAQDQQMASHAAVPAESRAWEGVELVRLYLLDIASQTQPEDRLIALTGNLASNINGLTISVSEPYVKATGIIGFNISSAAGNNGAAGATATLQVFYNVKFASAAGVTTQSDIIKIGKPLNLTGSITFKGNPNAKVSVKGDANLSGSVTGLQSLQASGDIVIGGGIQVDELFANGTLTLNGSASTQKGSALGNITLASGGSQGTLYTNGDISITNGSVGSANALGKIITSTGGTLGTLNAGKTIAISNGTTTEANAVGDVTVTSWPSINRINSKANVTCPSPYWFPQGTIKAKSVSNCPNTTAVVAPTDVTVTLFTPLTAKVEDTVKVDAYDFKDASNYVFEYVNGKRQVTVQNINGLTNGIYYLGNYPQQNNRGYNDFLCKNVDSSNNCTSPAAPDSTTRTLCQGQSTYNGCITYANGTWTVSGKNLAPGALWFKGNLQMSNGEYYNTVVATGNITTSGAHVLYALNYAGYKVVCTNKFLKDSTNDFAGMYPTNFCDTAGAKLISNALGNVGYLDGSFTNGVFSGGAITLGSSSVVYGSIVAGDVFLTEGSSTVHGYVTAAAQGATPANAWGGSTLIDLSNLPDTYMPGQIPAGGQPACTSNCTGSTGTTVAVKWTRYL</sequence>
<dbReference type="EMBL" id="LOHG01000001">
    <property type="protein sequence ID" value="MCI8208153.1"/>
    <property type="molecule type" value="Genomic_DNA"/>
</dbReference>
<protein>
    <submittedName>
        <fullName evidence="2">Uncharacterized protein</fullName>
    </submittedName>
</protein>
<organism evidence="2 3">
    <name type="scientific">Pseudomonas maioricensis</name>
    <dbReference type="NCBI Taxonomy" id="1766623"/>
    <lineage>
        <taxon>Bacteria</taxon>
        <taxon>Pseudomonadati</taxon>
        <taxon>Pseudomonadota</taxon>
        <taxon>Gammaproteobacteria</taxon>
        <taxon>Pseudomonadales</taxon>
        <taxon>Pseudomonadaceae</taxon>
        <taxon>Pseudomonas</taxon>
    </lineage>
</organism>
<keyword evidence="1" id="KW-0472">Membrane</keyword>
<evidence type="ECO:0000313" key="3">
    <source>
        <dbReference type="Proteomes" id="UP001320513"/>
    </source>
</evidence>
<keyword evidence="3" id="KW-1185">Reference proteome</keyword>
<reference evidence="2 3" key="1">
    <citation type="submission" date="2015-12" db="EMBL/GenBank/DDBJ databases">
        <title>Phylogenomics in the description of a new species in the Pseudomonas syringae group.</title>
        <authorList>
            <person name="Busquets A."/>
            <person name="Gomila M."/>
            <person name="Beiki F."/>
            <person name="Rahimian H."/>
            <person name="Mulet M."/>
            <person name="Sanchez D."/>
            <person name="Garcia-Valdes E."/>
            <person name="Lalucat J."/>
        </authorList>
    </citation>
    <scope>NUCLEOTIDE SEQUENCE [LARGE SCALE GENOMIC DNA]</scope>
    <source>
        <strain evidence="2 3">S25</strain>
    </source>
</reference>
<keyword evidence="1" id="KW-1133">Transmembrane helix</keyword>
<evidence type="ECO:0000256" key="1">
    <source>
        <dbReference type="SAM" id="Phobius"/>
    </source>
</evidence>
<proteinExistence type="predicted"/>